<comment type="caution">
    <text evidence="2">The sequence shown here is derived from an EMBL/GenBank/DDBJ whole genome shotgun (WGS) entry which is preliminary data.</text>
</comment>
<dbReference type="Pfam" id="PF00076">
    <property type="entry name" value="RRM_1"/>
    <property type="match status" value="1"/>
</dbReference>
<dbReference type="SUPFAM" id="SSF54928">
    <property type="entry name" value="RNA-binding domain, RBD"/>
    <property type="match status" value="1"/>
</dbReference>
<name>Q4TEA4_TETNG</name>
<dbReference type="KEGG" id="tng:GSTEN00021434G001"/>
<reference evidence="2" key="1">
    <citation type="journal article" date="2004" name="Nature">
        <title>Genome duplication in the teleost fish Tetraodon nigroviridis reveals the early vertebrate proto-karyotype.</title>
        <authorList>
            <person name="Jaillon O."/>
            <person name="Aury J.-M."/>
            <person name="Brunet F."/>
            <person name="Petit J.-L."/>
            <person name="Stange-Thomann N."/>
            <person name="Mauceli E."/>
            <person name="Bouneau L."/>
            <person name="Fischer C."/>
            <person name="Ozouf-Costaz C."/>
            <person name="Bernot A."/>
            <person name="Nicaud S."/>
            <person name="Jaffe D."/>
            <person name="Fisher S."/>
            <person name="Lutfalla G."/>
            <person name="Dossat C."/>
            <person name="Segurens B."/>
            <person name="Dasilva C."/>
            <person name="Salanoubat M."/>
            <person name="Levy M."/>
            <person name="Boudet N."/>
            <person name="Castellano S."/>
            <person name="Anthouard V."/>
            <person name="Jubin C."/>
            <person name="Castelli V."/>
            <person name="Katinka M."/>
            <person name="Vacherie B."/>
            <person name="Biemont C."/>
            <person name="Skalli Z."/>
            <person name="Cattolico L."/>
            <person name="Poulain J."/>
            <person name="De Berardinis V."/>
            <person name="Cruaud C."/>
            <person name="Duprat S."/>
            <person name="Brottier P."/>
            <person name="Coutanceau J.-P."/>
            <person name="Gouzy J."/>
            <person name="Parra G."/>
            <person name="Lardier G."/>
            <person name="Chapple C."/>
            <person name="McKernan K.J."/>
            <person name="McEwan P."/>
            <person name="Bosak S."/>
            <person name="Kellis M."/>
            <person name="Volff J.-N."/>
            <person name="Guigo R."/>
            <person name="Zody M.C."/>
            <person name="Mesirov J."/>
            <person name="Lindblad-Toh K."/>
            <person name="Birren B."/>
            <person name="Nusbaum C."/>
            <person name="Kahn D."/>
            <person name="Robinson-Rechavi M."/>
            <person name="Laudet V."/>
            <person name="Schachter V."/>
            <person name="Quetier F."/>
            <person name="Saurin W."/>
            <person name="Scarpelli C."/>
            <person name="Wincker P."/>
            <person name="Lander E.S."/>
            <person name="Weissenbach J."/>
            <person name="Roest Crollius H."/>
        </authorList>
    </citation>
    <scope>NUCLEOTIDE SEQUENCE [LARGE SCALE GENOMIC DNA]</scope>
</reference>
<evidence type="ECO:0000259" key="1">
    <source>
        <dbReference type="Pfam" id="PF00076"/>
    </source>
</evidence>
<feature type="domain" description="RRM" evidence="1">
    <location>
        <begin position="19"/>
        <end position="58"/>
    </location>
</feature>
<proteinExistence type="predicted"/>
<protein>
    <submittedName>
        <fullName evidence="2">(spotted green pufferfish) hypothetical protein</fullName>
    </submittedName>
</protein>
<accession>Q4TEA4</accession>
<dbReference type="OrthoDB" id="2588702at2759"/>
<dbReference type="InterPro" id="IPR012677">
    <property type="entry name" value="Nucleotide-bd_a/b_plait_sf"/>
</dbReference>
<evidence type="ECO:0000313" key="2">
    <source>
        <dbReference type="EMBL" id="CAF88778.1"/>
    </source>
</evidence>
<dbReference type="InterPro" id="IPR000504">
    <property type="entry name" value="RRM_dom"/>
</dbReference>
<dbReference type="Gene3D" id="3.30.70.330">
    <property type="match status" value="1"/>
</dbReference>
<sequence>MALSVGPLHRQLQPDAVLILYNFSGQCSGKALVTFPSEEAAKQAVAERSGHPFYGQQVHLAFCNSAQAL</sequence>
<organism evidence="2">
    <name type="scientific">Tetraodon nigroviridis</name>
    <name type="common">Spotted green pufferfish</name>
    <name type="synonym">Chelonodon nigroviridis</name>
    <dbReference type="NCBI Taxonomy" id="99883"/>
    <lineage>
        <taxon>Eukaryota</taxon>
        <taxon>Metazoa</taxon>
        <taxon>Chordata</taxon>
        <taxon>Craniata</taxon>
        <taxon>Vertebrata</taxon>
        <taxon>Euteleostomi</taxon>
        <taxon>Actinopterygii</taxon>
        <taxon>Neopterygii</taxon>
        <taxon>Teleostei</taxon>
        <taxon>Neoteleostei</taxon>
        <taxon>Acanthomorphata</taxon>
        <taxon>Eupercaria</taxon>
        <taxon>Tetraodontiformes</taxon>
        <taxon>Tetradontoidea</taxon>
        <taxon>Tetraodontidae</taxon>
        <taxon>Tetraodon</taxon>
    </lineage>
</organism>
<dbReference type="AlphaFoldDB" id="Q4TEA4"/>
<dbReference type="EMBL" id="CAAE01005527">
    <property type="protein sequence ID" value="CAF88778.1"/>
    <property type="molecule type" value="Genomic_DNA"/>
</dbReference>
<reference evidence="2" key="2">
    <citation type="submission" date="2004-02" db="EMBL/GenBank/DDBJ databases">
        <authorList>
            <consortium name="Genoscope"/>
            <consortium name="Whitehead Institute Centre for Genome Research"/>
        </authorList>
    </citation>
    <scope>NUCLEOTIDE SEQUENCE</scope>
</reference>
<evidence type="ECO:0000313" key="3">
    <source>
        <dbReference type="EMBL" id="CAG02343.1"/>
    </source>
</evidence>
<dbReference type="GO" id="GO:0003723">
    <property type="term" value="F:RNA binding"/>
    <property type="evidence" value="ECO:0007669"/>
    <property type="project" value="InterPro"/>
</dbReference>
<dbReference type="KEGG" id="tng:GSTEN00002348G001"/>
<gene>
    <name evidence="2" type="ORF">GSTENG00002348001</name>
    <name evidence="3" type="ORF">GSTENG00021434001</name>
</gene>
<dbReference type="EMBL" id="CAAE01014685">
    <property type="protein sequence ID" value="CAG02343.1"/>
    <property type="molecule type" value="Genomic_DNA"/>
</dbReference>
<dbReference type="InterPro" id="IPR035979">
    <property type="entry name" value="RBD_domain_sf"/>
</dbReference>